<evidence type="ECO:0000313" key="1">
    <source>
        <dbReference type="Proteomes" id="UP000008143"/>
    </source>
</evidence>
<dbReference type="AlphaFoldDB" id="A0A8J0QYB9"/>
<evidence type="ECO:0000313" key="3">
    <source>
        <dbReference type="Xenbase" id="XB-GENE-29086119"/>
    </source>
</evidence>
<dbReference type="KEGG" id="xtr:101732441"/>
<dbReference type="GeneID" id="101732441"/>
<dbReference type="SUPFAM" id="SSF52266">
    <property type="entry name" value="SGNH hydrolase"/>
    <property type="match status" value="1"/>
</dbReference>
<protein>
    <submittedName>
        <fullName evidence="2">Uncharacterized protein LOC101732441</fullName>
    </submittedName>
</protein>
<evidence type="ECO:0000313" key="2">
    <source>
        <dbReference type="RefSeq" id="XP_004913652.2"/>
    </source>
</evidence>
<sequence length="221" mass="25425">MGRDGRHIGAPRQCNYGPRGFYSRGTRRWQDHGVADRSFIYRARRRAAVKKPGLQLGFPEGKVGVHWFGVWGMRWPGVWSTLLQKAKAGRRLDILVIRDIGLVPQRELVTAMKNDLDKIRRMFLDIVIVWSEMVSLLVWRHTRDGQKMERNRGKVNKLLAAFVRKFDGVVVRHKVLEGKLPGYYWKDGVHLLEVGTDLFNLALGEGIERALGRLVGESWRA</sequence>
<keyword evidence="1" id="KW-1185">Reference proteome</keyword>
<proteinExistence type="predicted"/>
<gene>
    <name evidence="2 3" type="primary">LOC101732441</name>
</gene>
<reference evidence="2" key="1">
    <citation type="submission" date="2025-08" db="UniProtKB">
        <authorList>
            <consortium name="RefSeq"/>
        </authorList>
    </citation>
    <scope>IDENTIFICATION</scope>
    <source>
        <strain evidence="2">Nigerian</strain>
        <tissue evidence="2">Liver and blood</tissue>
    </source>
</reference>
<dbReference type="Proteomes" id="UP000008143">
    <property type="component" value="Chromosome 4"/>
</dbReference>
<accession>A0A8J0QYB9</accession>
<dbReference type="AGR" id="Xenbase:XB-GENE-29086119"/>
<dbReference type="OrthoDB" id="9909727at2759"/>
<dbReference type="RefSeq" id="XP_004913652.2">
    <property type="nucleotide sequence ID" value="XM_004913595.4"/>
</dbReference>
<dbReference type="Xenbase" id="XB-GENE-29086119">
    <property type="gene designation" value="LOC101732441"/>
</dbReference>
<organism evidence="1 2">
    <name type="scientific">Xenopus tropicalis</name>
    <name type="common">Western clawed frog</name>
    <name type="synonym">Silurana tropicalis</name>
    <dbReference type="NCBI Taxonomy" id="8364"/>
    <lineage>
        <taxon>Eukaryota</taxon>
        <taxon>Metazoa</taxon>
        <taxon>Chordata</taxon>
        <taxon>Craniata</taxon>
        <taxon>Vertebrata</taxon>
        <taxon>Euteleostomi</taxon>
        <taxon>Amphibia</taxon>
        <taxon>Batrachia</taxon>
        <taxon>Anura</taxon>
        <taxon>Pipoidea</taxon>
        <taxon>Pipidae</taxon>
        <taxon>Xenopodinae</taxon>
        <taxon>Xenopus</taxon>
        <taxon>Silurana</taxon>
    </lineage>
</organism>
<dbReference type="OMA" id="CICRTIG"/>
<name>A0A8J0QYB9_XENTR</name>